<keyword evidence="1" id="KW-0472">Membrane</keyword>
<proteinExistence type="predicted"/>
<name>A0A6H9YPT5_9ACTN</name>
<dbReference type="AlphaFoldDB" id="A0A6H9YPT5"/>
<dbReference type="RefSeq" id="WP_151560513.1">
    <property type="nucleotide sequence ID" value="NZ_WBMT01000005.1"/>
</dbReference>
<evidence type="ECO:0000313" key="3">
    <source>
        <dbReference type="Proteomes" id="UP000468735"/>
    </source>
</evidence>
<dbReference type="GO" id="GO:0005886">
    <property type="term" value="C:plasma membrane"/>
    <property type="evidence" value="ECO:0007669"/>
    <property type="project" value="InterPro"/>
</dbReference>
<sequence length="29" mass="3095">MSPDNIIGLVLAVGLIVFLVVALLLPEKF</sequence>
<keyword evidence="3" id="KW-1185">Reference proteome</keyword>
<evidence type="ECO:0000256" key="1">
    <source>
        <dbReference type="SAM" id="Phobius"/>
    </source>
</evidence>
<dbReference type="EMBL" id="WBMT01000005">
    <property type="protein sequence ID" value="KAB2349743.1"/>
    <property type="molecule type" value="Genomic_DNA"/>
</dbReference>
<comment type="caution">
    <text evidence="2">The sequence shown here is derived from an EMBL/GenBank/DDBJ whole genome shotgun (WGS) entry which is preliminary data.</text>
</comment>
<dbReference type="Proteomes" id="UP000468735">
    <property type="component" value="Unassembled WGS sequence"/>
</dbReference>
<dbReference type="NCBIfam" id="TIGR02115">
    <property type="entry name" value="potass_kdpF"/>
    <property type="match status" value="1"/>
</dbReference>
<evidence type="ECO:0000313" key="2">
    <source>
        <dbReference type="EMBL" id="KAB2349743.1"/>
    </source>
</evidence>
<keyword evidence="1" id="KW-0812">Transmembrane</keyword>
<feature type="transmembrane region" description="Helical" evidence="1">
    <location>
        <begin position="6"/>
        <end position="25"/>
    </location>
</feature>
<accession>A0A6H9YPT5</accession>
<keyword evidence="1" id="KW-1133">Transmembrane helix</keyword>
<organism evidence="2 3">
    <name type="scientific">Actinomadura rudentiformis</name>
    <dbReference type="NCBI Taxonomy" id="359158"/>
    <lineage>
        <taxon>Bacteria</taxon>
        <taxon>Bacillati</taxon>
        <taxon>Actinomycetota</taxon>
        <taxon>Actinomycetes</taxon>
        <taxon>Streptosporangiales</taxon>
        <taxon>Thermomonosporaceae</taxon>
        <taxon>Actinomadura</taxon>
    </lineage>
</organism>
<protein>
    <submittedName>
        <fullName evidence="2">K(+)-transporting ATPase subunit F</fullName>
    </submittedName>
</protein>
<dbReference type="GO" id="GO:0008556">
    <property type="term" value="F:P-type potassium transmembrane transporter activity"/>
    <property type="evidence" value="ECO:0007669"/>
    <property type="project" value="InterPro"/>
</dbReference>
<dbReference type="Pfam" id="PF09604">
    <property type="entry name" value="Potass_KdpF"/>
    <property type="match status" value="1"/>
</dbReference>
<reference evidence="2 3" key="1">
    <citation type="submission" date="2019-09" db="EMBL/GenBank/DDBJ databases">
        <title>Actinomadura physcomitrii sp. nov., a novel actinomycete isolated from moss [Physcomitrium sphaericum (Ludw) Fuernr].</title>
        <authorList>
            <person name="Zhuang X."/>
            <person name="Liu C."/>
        </authorList>
    </citation>
    <scope>NUCLEOTIDE SEQUENCE [LARGE SCALE GENOMIC DNA]</scope>
    <source>
        <strain evidence="2 3">HMC1</strain>
    </source>
</reference>
<gene>
    <name evidence="2" type="primary">kdpF</name>
    <name evidence="2" type="ORF">F8566_13475</name>
</gene>
<dbReference type="InterPro" id="IPR011726">
    <property type="entry name" value="KdpF"/>
</dbReference>